<dbReference type="EMBL" id="KN834834">
    <property type="protein sequence ID" value="KIK53018.1"/>
    <property type="molecule type" value="Genomic_DNA"/>
</dbReference>
<protein>
    <recommendedName>
        <fullName evidence="5">MYND-type domain-containing protein</fullName>
    </recommendedName>
</protein>
<evidence type="ECO:0000256" key="4">
    <source>
        <dbReference type="PROSITE-ProRule" id="PRU00134"/>
    </source>
</evidence>
<evidence type="ECO:0000256" key="1">
    <source>
        <dbReference type="ARBA" id="ARBA00022723"/>
    </source>
</evidence>
<dbReference type="SUPFAM" id="SSF144232">
    <property type="entry name" value="HIT/MYND zinc finger-like"/>
    <property type="match status" value="1"/>
</dbReference>
<gene>
    <name evidence="6" type="ORF">GYMLUDRAFT_265194</name>
</gene>
<evidence type="ECO:0000256" key="3">
    <source>
        <dbReference type="ARBA" id="ARBA00022833"/>
    </source>
</evidence>
<accession>A0A0D0CDL7</accession>
<name>A0A0D0CDL7_9AGAR</name>
<dbReference type="InterPro" id="IPR002893">
    <property type="entry name" value="Znf_MYND"/>
</dbReference>
<evidence type="ECO:0000313" key="7">
    <source>
        <dbReference type="Proteomes" id="UP000053593"/>
    </source>
</evidence>
<evidence type="ECO:0000256" key="2">
    <source>
        <dbReference type="ARBA" id="ARBA00022771"/>
    </source>
</evidence>
<evidence type="ECO:0000313" key="6">
    <source>
        <dbReference type="EMBL" id="KIK53018.1"/>
    </source>
</evidence>
<organism evidence="6 7">
    <name type="scientific">Collybiopsis luxurians FD-317 M1</name>
    <dbReference type="NCBI Taxonomy" id="944289"/>
    <lineage>
        <taxon>Eukaryota</taxon>
        <taxon>Fungi</taxon>
        <taxon>Dikarya</taxon>
        <taxon>Basidiomycota</taxon>
        <taxon>Agaricomycotina</taxon>
        <taxon>Agaricomycetes</taxon>
        <taxon>Agaricomycetidae</taxon>
        <taxon>Agaricales</taxon>
        <taxon>Marasmiineae</taxon>
        <taxon>Omphalotaceae</taxon>
        <taxon>Collybiopsis</taxon>
        <taxon>Collybiopsis luxurians</taxon>
    </lineage>
</organism>
<evidence type="ECO:0000259" key="5">
    <source>
        <dbReference type="PROSITE" id="PS50865"/>
    </source>
</evidence>
<dbReference type="OrthoDB" id="341421at2759"/>
<feature type="domain" description="MYND-type" evidence="5">
    <location>
        <begin position="73"/>
        <end position="114"/>
    </location>
</feature>
<keyword evidence="7" id="KW-1185">Reference proteome</keyword>
<proteinExistence type="predicted"/>
<dbReference type="Pfam" id="PF01753">
    <property type="entry name" value="zf-MYND"/>
    <property type="match status" value="1"/>
</dbReference>
<dbReference type="GO" id="GO:0008270">
    <property type="term" value="F:zinc ion binding"/>
    <property type="evidence" value="ECO:0007669"/>
    <property type="project" value="UniProtKB-KW"/>
</dbReference>
<keyword evidence="3" id="KW-0862">Zinc</keyword>
<dbReference type="Proteomes" id="UP000053593">
    <property type="component" value="Unassembled WGS sequence"/>
</dbReference>
<dbReference type="AlphaFoldDB" id="A0A0D0CDL7"/>
<keyword evidence="2 4" id="KW-0863">Zinc-finger</keyword>
<sequence>MQQYVNSFLRAIGKNLVYHQALGQFRKSVVGIDGKEIPSSLKKTWYDVQKQGKQLDNYYRVIKAHLPPMCSRKDQCLRQAFSGKPFRICSQCRVESYCSIGCQKADWPAHSINCEKTKQRLEQGAHADPSDFDLTCLKLITQTVIEEHLAELMNMWVHAISTYNDNDPLSNPLMILDFCDFPVSYSIKSMEEGRMLVDGEFFFITQLERNDIGIDPVTMEVFQFKYLAIFPQCGKFHYIYSTHFTGPSTIRFFWEEWES</sequence>
<dbReference type="HOGENOM" id="CLU_1073849_0_0_1"/>
<reference evidence="6 7" key="1">
    <citation type="submission" date="2014-04" db="EMBL/GenBank/DDBJ databases">
        <title>Evolutionary Origins and Diversification of the Mycorrhizal Mutualists.</title>
        <authorList>
            <consortium name="DOE Joint Genome Institute"/>
            <consortium name="Mycorrhizal Genomics Consortium"/>
            <person name="Kohler A."/>
            <person name="Kuo A."/>
            <person name="Nagy L.G."/>
            <person name="Floudas D."/>
            <person name="Copeland A."/>
            <person name="Barry K.W."/>
            <person name="Cichocki N."/>
            <person name="Veneault-Fourrey C."/>
            <person name="LaButti K."/>
            <person name="Lindquist E.A."/>
            <person name="Lipzen A."/>
            <person name="Lundell T."/>
            <person name="Morin E."/>
            <person name="Murat C."/>
            <person name="Riley R."/>
            <person name="Ohm R."/>
            <person name="Sun H."/>
            <person name="Tunlid A."/>
            <person name="Henrissat B."/>
            <person name="Grigoriev I.V."/>
            <person name="Hibbett D.S."/>
            <person name="Martin F."/>
        </authorList>
    </citation>
    <scope>NUCLEOTIDE SEQUENCE [LARGE SCALE GENOMIC DNA]</scope>
    <source>
        <strain evidence="6 7">FD-317 M1</strain>
    </source>
</reference>
<dbReference type="PROSITE" id="PS50865">
    <property type="entry name" value="ZF_MYND_2"/>
    <property type="match status" value="1"/>
</dbReference>
<keyword evidence="1" id="KW-0479">Metal-binding</keyword>
<dbReference type="Gene3D" id="6.10.140.2220">
    <property type="match status" value="1"/>
</dbReference>